<protein>
    <recommendedName>
        <fullName evidence="7">DarT domain-containing protein</fullName>
    </recommendedName>
</protein>
<keyword evidence="5 6" id="KW-0238">DNA-binding</keyword>
<dbReference type="RefSeq" id="WP_176522784.1">
    <property type="nucleotide sequence ID" value="NZ_OBQI01000001.1"/>
</dbReference>
<dbReference type="PROSITE" id="PS52018">
    <property type="entry name" value="DART"/>
    <property type="match status" value="1"/>
</dbReference>
<organism evidence="8 9">
    <name type="scientific">Blastococcus aggregatus</name>
    <dbReference type="NCBI Taxonomy" id="38502"/>
    <lineage>
        <taxon>Bacteria</taxon>
        <taxon>Bacillati</taxon>
        <taxon>Actinomycetota</taxon>
        <taxon>Actinomycetes</taxon>
        <taxon>Geodermatophilales</taxon>
        <taxon>Geodermatophilaceae</taxon>
        <taxon>Blastococcus</taxon>
    </lineage>
</organism>
<reference evidence="9" key="1">
    <citation type="submission" date="2017-08" db="EMBL/GenBank/DDBJ databases">
        <authorList>
            <person name="Varghese N."/>
            <person name="Submissions S."/>
        </authorList>
    </citation>
    <scope>NUCLEOTIDE SEQUENCE [LARGE SCALE GENOMIC DNA]</scope>
    <source>
        <strain evidence="9">DSM 4725</strain>
    </source>
</reference>
<evidence type="ECO:0000256" key="4">
    <source>
        <dbReference type="ARBA" id="ARBA00022695"/>
    </source>
</evidence>
<accession>A0A285UXR8</accession>
<evidence type="ECO:0000256" key="3">
    <source>
        <dbReference type="ARBA" id="ARBA00022679"/>
    </source>
</evidence>
<keyword evidence="9" id="KW-1185">Reference proteome</keyword>
<dbReference type="GO" id="GO:0003677">
    <property type="term" value="F:DNA binding"/>
    <property type="evidence" value="ECO:0007669"/>
    <property type="project" value="UniProtKB-UniRule"/>
</dbReference>
<feature type="domain" description="DarT" evidence="7">
    <location>
        <begin position="3"/>
        <end position="207"/>
    </location>
</feature>
<dbReference type="AlphaFoldDB" id="A0A285UXR8"/>
<keyword evidence="1 6" id="KW-1277">Toxin-antitoxin system</keyword>
<evidence type="ECO:0000313" key="8">
    <source>
        <dbReference type="EMBL" id="SOC46599.1"/>
    </source>
</evidence>
<name>A0A285UXR8_9ACTN</name>
<keyword evidence="2 6" id="KW-0328">Glycosyltransferase</keyword>
<feature type="binding site" evidence="6">
    <location>
        <begin position="7"/>
        <end position="9"/>
    </location>
    <ligand>
        <name>NAD(+)</name>
        <dbReference type="ChEBI" id="CHEBI:57540"/>
    </ligand>
</feature>
<sequence>MPTRIFHITHVENLASIAEHGLLSDNAVMDAGLGHQSIAHMGIKQRRAETPVPCAPGGTLADYVPFYFAPRSPMLYTINQGNVGTVSDGQSGIVHLVLRAEDLMADQECVFTDGHAIMDFTNFFNDVTDLSQLDWECIETRQWGSYYDPTDETKRKKQSEFLALHSVPWERVRGIATPTTACSALVQKALEGVAHQPSVAVKRDWYY</sequence>
<gene>
    <name evidence="8" type="ORF">SAMN05660748_0334</name>
</gene>
<evidence type="ECO:0000313" key="9">
    <source>
        <dbReference type="Proteomes" id="UP000219435"/>
    </source>
</evidence>
<dbReference type="Pfam" id="PF14487">
    <property type="entry name" value="DarT"/>
    <property type="match status" value="1"/>
</dbReference>
<evidence type="ECO:0000259" key="7">
    <source>
        <dbReference type="PROSITE" id="PS52018"/>
    </source>
</evidence>
<evidence type="ECO:0000256" key="6">
    <source>
        <dbReference type="PROSITE-ProRule" id="PRU01362"/>
    </source>
</evidence>
<dbReference type="GO" id="GO:0016757">
    <property type="term" value="F:glycosyltransferase activity"/>
    <property type="evidence" value="ECO:0007669"/>
    <property type="project" value="UniProtKB-UniRule"/>
</dbReference>
<keyword evidence="3 6" id="KW-0808">Transferase</keyword>
<proteinExistence type="inferred from homology"/>
<dbReference type="InterPro" id="IPR029494">
    <property type="entry name" value="DarT"/>
</dbReference>
<dbReference type="EMBL" id="OBQI01000001">
    <property type="protein sequence ID" value="SOC46599.1"/>
    <property type="molecule type" value="Genomic_DNA"/>
</dbReference>
<evidence type="ECO:0000256" key="2">
    <source>
        <dbReference type="ARBA" id="ARBA00022676"/>
    </source>
</evidence>
<comment type="catalytic activity">
    <reaction evidence="6">
        <text>a thymidine in DNA + NAD(+) = an N-(ADP-alpha-D-ribosyl)-thymidine in DNA + nicotinamide + H(+)</text>
        <dbReference type="Rhea" id="RHEA:71651"/>
        <dbReference type="Rhea" id="RHEA-COMP:13556"/>
        <dbReference type="Rhea" id="RHEA-COMP:18051"/>
        <dbReference type="ChEBI" id="CHEBI:15378"/>
        <dbReference type="ChEBI" id="CHEBI:17154"/>
        <dbReference type="ChEBI" id="CHEBI:57540"/>
        <dbReference type="ChEBI" id="CHEBI:137386"/>
        <dbReference type="ChEBI" id="CHEBI:191199"/>
    </reaction>
</comment>
<feature type="active site" evidence="6">
    <location>
        <position position="160"/>
    </location>
</feature>
<dbReference type="GO" id="GO:0016779">
    <property type="term" value="F:nucleotidyltransferase activity"/>
    <property type="evidence" value="ECO:0007669"/>
    <property type="project" value="UniProtKB-UniRule"/>
</dbReference>
<comment type="similarity">
    <text evidence="6">Belongs to the DarT ADP-ribosyltransferase family.</text>
</comment>
<evidence type="ECO:0000256" key="1">
    <source>
        <dbReference type="ARBA" id="ARBA00022649"/>
    </source>
</evidence>
<dbReference type="Proteomes" id="UP000219435">
    <property type="component" value="Unassembled WGS sequence"/>
</dbReference>
<comment type="caution">
    <text evidence="6">Lacks conserved residue(s) required for the propagation of feature annotation.</text>
</comment>
<feature type="active site" description="Proton acceptor" evidence="6">
    <location>
        <position position="47"/>
    </location>
</feature>
<keyword evidence="4 6" id="KW-0548">Nucleotidyltransferase</keyword>
<evidence type="ECO:0000256" key="5">
    <source>
        <dbReference type="ARBA" id="ARBA00023125"/>
    </source>
</evidence>
<feature type="binding site" evidence="6">
    <location>
        <position position="47"/>
    </location>
    <ligand>
        <name>NAD(+)</name>
        <dbReference type="ChEBI" id="CHEBI:57540"/>
    </ligand>
</feature>